<accession>A0ABD4T1W6</accession>
<evidence type="ECO:0000313" key="1">
    <source>
        <dbReference type="EMBL" id="MCM1982493.1"/>
    </source>
</evidence>
<comment type="caution">
    <text evidence="1">The sequence shown here is derived from an EMBL/GenBank/DDBJ whole genome shotgun (WGS) entry which is preliminary data.</text>
</comment>
<name>A0ABD4T1W6_9CYAN</name>
<proteinExistence type="predicted"/>
<sequence>MSEDVCPTPRGEPITPEEHHAQVIETAVFGLWEVVNQLSSLPQPKRSRYSVSIFGSARLSRDSWIYAGVRSLASELTRLNCDIITGGGPGLMAAANEGSVEADPNNCTDSIGIRIDLDFEQHANPFVEQLYHHRTFFSRLHHFVLRSDAFVVVPGGIGTTLETLMIWQLLQVQQLRDRPLILIGPMWADLVTWARESMLDKKFPLASPEDIQIPHCVDTFDEAIAKLRHAHQAWQGKL</sequence>
<protein>
    <submittedName>
        <fullName evidence="1">LOG family protein</fullName>
    </submittedName>
</protein>
<dbReference type="PANTHER" id="PTHR43393:SF3">
    <property type="entry name" value="LYSINE DECARBOXYLASE-LIKE PROTEIN"/>
    <property type="match status" value="1"/>
</dbReference>
<dbReference type="AlphaFoldDB" id="A0ABD4T1W6"/>
<organism evidence="1 2">
    <name type="scientific">Lyngbya confervoides BDU141951</name>
    <dbReference type="NCBI Taxonomy" id="1574623"/>
    <lineage>
        <taxon>Bacteria</taxon>
        <taxon>Bacillati</taxon>
        <taxon>Cyanobacteriota</taxon>
        <taxon>Cyanophyceae</taxon>
        <taxon>Oscillatoriophycideae</taxon>
        <taxon>Oscillatoriales</taxon>
        <taxon>Microcoleaceae</taxon>
        <taxon>Lyngbya</taxon>
    </lineage>
</organism>
<dbReference type="SUPFAM" id="SSF102405">
    <property type="entry name" value="MCP/YpsA-like"/>
    <property type="match status" value="1"/>
</dbReference>
<dbReference type="InterPro" id="IPR052341">
    <property type="entry name" value="LOG_family_nucleotidases"/>
</dbReference>
<gene>
    <name evidence="1" type="ORF">QQ91_0006605</name>
</gene>
<dbReference type="PANTHER" id="PTHR43393">
    <property type="entry name" value="CYTOKININ RIBOSIDE 5'-MONOPHOSPHATE PHOSPHORIBOHYDROLASE"/>
    <property type="match status" value="1"/>
</dbReference>
<dbReference type="InterPro" id="IPR031100">
    <property type="entry name" value="LOG_fam"/>
</dbReference>
<dbReference type="Proteomes" id="UP000031561">
    <property type="component" value="Unassembled WGS sequence"/>
</dbReference>
<dbReference type="RefSeq" id="WP_250833276.1">
    <property type="nucleotide sequence ID" value="NZ_JTHE03000041.1"/>
</dbReference>
<dbReference type="EMBL" id="JTHE03000041">
    <property type="protein sequence ID" value="MCM1982493.1"/>
    <property type="molecule type" value="Genomic_DNA"/>
</dbReference>
<dbReference type="Gene3D" id="3.40.50.450">
    <property type="match status" value="1"/>
</dbReference>
<reference evidence="1 2" key="1">
    <citation type="journal article" date="2015" name="Genome Announc.">
        <title>Draft Genome Sequence of Filamentous Marine Cyanobacterium Lyngbya confervoides Strain BDU141951.</title>
        <authorList>
            <person name="Chandrababunaidu M.M."/>
            <person name="Sen D."/>
            <person name="Tripathy S."/>
        </authorList>
    </citation>
    <scope>NUCLEOTIDE SEQUENCE [LARGE SCALE GENOMIC DNA]</scope>
    <source>
        <strain evidence="1 2">BDU141951</strain>
    </source>
</reference>
<dbReference type="Pfam" id="PF03641">
    <property type="entry name" value="Lysine_decarbox"/>
    <property type="match status" value="1"/>
</dbReference>
<evidence type="ECO:0000313" key="2">
    <source>
        <dbReference type="Proteomes" id="UP000031561"/>
    </source>
</evidence>
<keyword evidence="2" id="KW-1185">Reference proteome</keyword>